<sequence length="71" mass="8054">MKYDFTDIMTTAEAGERWGIAQSSVKQLCTGAQGRPPRLIEGEEFRKSGRTWLITKAGMERLYGKEKEGKE</sequence>
<dbReference type="EMBL" id="BK015641">
    <property type="protein sequence ID" value="DAE17482.1"/>
    <property type="molecule type" value="Genomic_DNA"/>
</dbReference>
<dbReference type="InterPro" id="IPR045403">
    <property type="entry name" value="HTH_59_Firmicutes_type"/>
</dbReference>
<protein>
    <recommendedName>
        <fullName evidence="1">Helix-turn-helix domain-containing protein</fullName>
    </recommendedName>
</protein>
<reference evidence="2" key="1">
    <citation type="journal article" date="2021" name="Proc. Natl. Acad. Sci. U.S.A.">
        <title>A Catalog of Tens of Thousands of Viruses from Human Metagenomes Reveals Hidden Associations with Chronic Diseases.</title>
        <authorList>
            <person name="Tisza M.J."/>
            <person name="Buck C.B."/>
        </authorList>
    </citation>
    <scope>NUCLEOTIDE SEQUENCE</scope>
    <source>
        <strain evidence="2">CtoRD1</strain>
    </source>
</reference>
<evidence type="ECO:0000259" key="1">
    <source>
        <dbReference type="Pfam" id="PF20038"/>
    </source>
</evidence>
<dbReference type="Pfam" id="PF20038">
    <property type="entry name" value="HTH_59"/>
    <property type="match status" value="1"/>
</dbReference>
<name>A0A8S5QEV2_9CAUD</name>
<accession>A0A8S5QEV2</accession>
<evidence type="ECO:0000313" key="2">
    <source>
        <dbReference type="EMBL" id="DAE17482.1"/>
    </source>
</evidence>
<feature type="domain" description="Helix-turn-helix" evidence="1">
    <location>
        <begin position="1"/>
        <end position="68"/>
    </location>
</feature>
<proteinExistence type="predicted"/>
<organism evidence="2">
    <name type="scientific">Siphoviridae sp. ctoRD1</name>
    <dbReference type="NCBI Taxonomy" id="2825669"/>
    <lineage>
        <taxon>Viruses</taxon>
        <taxon>Duplodnaviria</taxon>
        <taxon>Heunggongvirae</taxon>
        <taxon>Uroviricota</taxon>
        <taxon>Caudoviricetes</taxon>
    </lineage>
</organism>